<dbReference type="Gene3D" id="1.10.1760.20">
    <property type="match status" value="1"/>
</dbReference>
<keyword evidence="2" id="KW-0813">Transport</keyword>
<evidence type="ECO:0000256" key="5">
    <source>
        <dbReference type="ARBA" id="ARBA00022989"/>
    </source>
</evidence>
<accession>A0A538TS31</accession>
<dbReference type="Pfam" id="PF01891">
    <property type="entry name" value="CbiM"/>
    <property type="match status" value="1"/>
</dbReference>
<keyword evidence="5 7" id="KW-1133">Transmembrane helix</keyword>
<keyword evidence="6 7" id="KW-0472">Membrane</keyword>
<feature type="transmembrane region" description="Helical" evidence="7">
    <location>
        <begin position="13"/>
        <end position="32"/>
    </location>
</feature>
<protein>
    <recommendedName>
        <fullName evidence="10">Cobalt transporter CbiM</fullName>
    </recommendedName>
</protein>
<evidence type="ECO:0000256" key="4">
    <source>
        <dbReference type="ARBA" id="ARBA00022692"/>
    </source>
</evidence>
<evidence type="ECO:0000256" key="7">
    <source>
        <dbReference type="SAM" id="Phobius"/>
    </source>
</evidence>
<evidence type="ECO:0000256" key="2">
    <source>
        <dbReference type="ARBA" id="ARBA00022448"/>
    </source>
</evidence>
<evidence type="ECO:0000256" key="1">
    <source>
        <dbReference type="ARBA" id="ARBA00004651"/>
    </source>
</evidence>
<feature type="transmembrane region" description="Helical" evidence="7">
    <location>
        <begin position="100"/>
        <end position="119"/>
    </location>
</feature>
<proteinExistence type="predicted"/>
<feature type="transmembrane region" description="Helical" evidence="7">
    <location>
        <begin position="39"/>
        <end position="58"/>
    </location>
</feature>
<dbReference type="PANTHER" id="PTHR34229:SF1">
    <property type="entry name" value="METAL TRANSPORT PROTEIN HI_1621-RELATED"/>
    <property type="match status" value="1"/>
</dbReference>
<feature type="transmembrane region" description="Helical" evidence="7">
    <location>
        <begin position="70"/>
        <end position="93"/>
    </location>
</feature>
<gene>
    <name evidence="8" type="ORF">E6K78_06460</name>
</gene>
<keyword evidence="3" id="KW-1003">Cell membrane</keyword>
<evidence type="ECO:0000256" key="3">
    <source>
        <dbReference type="ARBA" id="ARBA00022475"/>
    </source>
</evidence>
<comment type="subcellular location">
    <subcellularLocation>
        <location evidence="1">Cell membrane</location>
        <topology evidence="1">Multi-pass membrane protein</topology>
    </subcellularLocation>
</comment>
<feature type="transmembrane region" description="Helical" evidence="7">
    <location>
        <begin position="171"/>
        <end position="193"/>
    </location>
</feature>
<evidence type="ECO:0000256" key="6">
    <source>
        <dbReference type="ARBA" id="ARBA00023136"/>
    </source>
</evidence>
<evidence type="ECO:0000313" key="8">
    <source>
        <dbReference type="EMBL" id="TMQ66430.1"/>
    </source>
</evidence>
<evidence type="ECO:0008006" key="10">
    <source>
        <dbReference type="Google" id="ProtNLM"/>
    </source>
</evidence>
<comment type="caution">
    <text evidence="8">The sequence shown here is derived from an EMBL/GenBank/DDBJ whole genome shotgun (WGS) entry which is preliminary data.</text>
</comment>
<sequence>MSHLHIPDGLLPFWLWGSGLLVALVLLVLSGRAANPQRVAYQGALGGLMLAANALPIGPLEYHLSLAGPIGILLGPLGAFQAAFAVSAILALLGHGGLTVVGLNTLVLGAGAAVARPVYGVLARVMRVPWAMAWSTAAGQAVAGGLWLAVVLAAARPWGAPPQAPSHLERLVAFAFPLWLLGLAVESIVAWGIGRFLERVHPALLPGGLTVRAEAP</sequence>
<dbReference type="AlphaFoldDB" id="A0A538TS31"/>
<feature type="transmembrane region" description="Helical" evidence="7">
    <location>
        <begin position="131"/>
        <end position="159"/>
    </location>
</feature>
<dbReference type="Proteomes" id="UP000316609">
    <property type="component" value="Unassembled WGS sequence"/>
</dbReference>
<keyword evidence="4 7" id="KW-0812">Transmembrane</keyword>
<dbReference type="InterPro" id="IPR002751">
    <property type="entry name" value="CbiM/NikMN"/>
</dbReference>
<dbReference type="GO" id="GO:0000041">
    <property type="term" value="P:transition metal ion transport"/>
    <property type="evidence" value="ECO:0007669"/>
    <property type="project" value="InterPro"/>
</dbReference>
<dbReference type="EMBL" id="VBOY01000057">
    <property type="protein sequence ID" value="TMQ66430.1"/>
    <property type="molecule type" value="Genomic_DNA"/>
</dbReference>
<evidence type="ECO:0000313" key="9">
    <source>
        <dbReference type="Proteomes" id="UP000316609"/>
    </source>
</evidence>
<organism evidence="8 9">
    <name type="scientific">Eiseniibacteriota bacterium</name>
    <dbReference type="NCBI Taxonomy" id="2212470"/>
    <lineage>
        <taxon>Bacteria</taxon>
        <taxon>Candidatus Eiseniibacteriota</taxon>
    </lineage>
</organism>
<dbReference type="GO" id="GO:0005886">
    <property type="term" value="C:plasma membrane"/>
    <property type="evidence" value="ECO:0007669"/>
    <property type="project" value="UniProtKB-SubCell"/>
</dbReference>
<reference evidence="8 9" key="1">
    <citation type="journal article" date="2019" name="Nat. Microbiol.">
        <title>Mediterranean grassland soil C-N compound turnover is dependent on rainfall and depth, and is mediated by genomically divergent microorganisms.</title>
        <authorList>
            <person name="Diamond S."/>
            <person name="Andeer P.F."/>
            <person name="Li Z."/>
            <person name="Crits-Christoph A."/>
            <person name="Burstein D."/>
            <person name="Anantharaman K."/>
            <person name="Lane K.R."/>
            <person name="Thomas B.C."/>
            <person name="Pan C."/>
            <person name="Northen T.R."/>
            <person name="Banfield J.F."/>
        </authorList>
    </citation>
    <scope>NUCLEOTIDE SEQUENCE [LARGE SCALE GENOMIC DNA]</scope>
    <source>
        <strain evidence="8">WS_8</strain>
    </source>
</reference>
<dbReference type="PANTHER" id="PTHR34229">
    <property type="entry name" value="METAL TRANSPORT PROTEIN HI_1621-RELATED"/>
    <property type="match status" value="1"/>
</dbReference>
<name>A0A538TS31_UNCEI</name>